<evidence type="ECO:0000256" key="1">
    <source>
        <dbReference type="ARBA" id="ARBA00022679"/>
    </source>
</evidence>
<protein>
    <submittedName>
        <fullName evidence="3">Methyltransferase domain-containing protein</fullName>
    </submittedName>
</protein>
<keyword evidence="1" id="KW-0808">Transferase</keyword>
<comment type="caution">
    <text evidence="3">The sequence shown here is derived from an EMBL/GenBank/DDBJ whole genome shotgun (WGS) entry which is preliminary data.</text>
</comment>
<feature type="domain" description="Methyltransferase" evidence="2">
    <location>
        <begin position="34"/>
        <end position="126"/>
    </location>
</feature>
<keyword evidence="3" id="KW-0489">Methyltransferase</keyword>
<proteinExistence type="predicted"/>
<dbReference type="Proteomes" id="UP000811899">
    <property type="component" value="Unassembled WGS sequence"/>
</dbReference>
<dbReference type="GO" id="GO:0008168">
    <property type="term" value="F:methyltransferase activity"/>
    <property type="evidence" value="ECO:0007669"/>
    <property type="project" value="UniProtKB-KW"/>
</dbReference>
<dbReference type="SUPFAM" id="SSF53335">
    <property type="entry name" value="S-adenosyl-L-methionine-dependent methyltransferases"/>
    <property type="match status" value="1"/>
</dbReference>
<dbReference type="InterPro" id="IPR041698">
    <property type="entry name" value="Methyltransf_25"/>
</dbReference>
<dbReference type="PANTHER" id="PTHR43861">
    <property type="entry name" value="TRANS-ACONITATE 2-METHYLTRANSFERASE-RELATED"/>
    <property type="match status" value="1"/>
</dbReference>
<organism evidence="3 4">
    <name type="scientific">Geoanaerobacter pelophilus</name>
    <dbReference type="NCBI Taxonomy" id="60036"/>
    <lineage>
        <taxon>Bacteria</taxon>
        <taxon>Pseudomonadati</taxon>
        <taxon>Thermodesulfobacteriota</taxon>
        <taxon>Desulfuromonadia</taxon>
        <taxon>Geobacterales</taxon>
        <taxon>Geobacteraceae</taxon>
        <taxon>Geoanaerobacter</taxon>
    </lineage>
</organism>
<dbReference type="InterPro" id="IPR029063">
    <property type="entry name" value="SAM-dependent_MTases_sf"/>
</dbReference>
<dbReference type="RefSeq" id="WP_214172900.1">
    <property type="nucleotide sequence ID" value="NZ_JAHCVJ010000009.1"/>
</dbReference>
<dbReference type="PANTHER" id="PTHR43861:SF3">
    <property type="entry name" value="PUTATIVE (AFU_ORTHOLOGUE AFUA_2G14390)-RELATED"/>
    <property type="match status" value="1"/>
</dbReference>
<dbReference type="AlphaFoldDB" id="A0AAW4L975"/>
<dbReference type="GO" id="GO:0032259">
    <property type="term" value="P:methylation"/>
    <property type="evidence" value="ECO:0007669"/>
    <property type="project" value="UniProtKB-KW"/>
</dbReference>
<evidence type="ECO:0000313" key="3">
    <source>
        <dbReference type="EMBL" id="MBT0666125.1"/>
    </source>
</evidence>
<evidence type="ECO:0000313" key="4">
    <source>
        <dbReference type="Proteomes" id="UP000811899"/>
    </source>
</evidence>
<reference evidence="3 4" key="1">
    <citation type="submission" date="2021-05" db="EMBL/GenBank/DDBJ databases">
        <title>The draft genome of Geobacter pelophilus DSM 12255.</title>
        <authorList>
            <person name="Xu Z."/>
            <person name="Masuda Y."/>
            <person name="Itoh H."/>
            <person name="Senoo K."/>
        </authorList>
    </citation>
    <scope>NUCLEOTIDE SEQUENCE [LARGE SCALE GENOMIC DNA]</scope>
    <source>
        <strain evidence="3 4">DSM 12255</strain>
    </source>
</reference>
<dbReference type="Gene3D" id="3.40.50.150">
    <property type="entry name" value="Vaccinia Virus protein VP39"/>
    <property type="match status" value="1"/>
</dbReference>
<dbReference type="Pfam" id="PF13649">
    <property type="entry name" value="Methyltransf_25"/>
    <property type="match status" value="1"/>
</dbReference>
<dbReference type="CDD" id="cd02440">
    <property type="entry name" value="AdoMet_MTases"/>
    <property type="match status" value="1"/>
</dbReference>
<name>A0AAW4L975_9BACT</name>
<accession>A0AAW4L975</accession>
<gene>
    <name evidence="3" type="ORF">KI809_17580</name>
</gene>
<sequence>MNWNERYSEPGFSYGTAPNEFLVSVVDRIPNGRILSLAEGEGRNAVYLASLGYQVTGVDGSEVGLRKAAKLALERGVTITTIHADLSAFEIEPEVWDGIVAIYCHLPSAIRIPLHQAAVRGLKPGGAFVLEAFSKDQLPYDTGGPKSLDMLMSLDDLKQELAGLEFVHAVQMEREVLEGRGHTGLASVVQVLGIKP</sequence>
<evidence type="ECO:0000259" key="2">
    <source>
        <dbReference type="Pfam" id="PF13649"/>
    </source>
</evidence>
<keyword evidence="4" id="KW-1185">Reference proteome</keyword>
<dbReference type="EMBL" id="JAHCVJ010000009">
    <property type="protein sequence ID" value="MBT0666125.1"/>
    <property type="molecule type" value="Genomic_DNA"/>
</dbReference>